<dbReference type="EMBL" id="CM047581">
    <property type="protein sequence ID" value="KAI9916620.1"/>
    <property type="molecule type" value="Genomic_DNA"/>
</dbReference>
<gene>
    <name evidence="1" type="ORF">PsorP6_017060</name>
</gene>
<accession>A0ACC0WDA2</accession>
<dbReference type="Proteomes" id="UP001163321">
    <property type="component" value="Chromosome 2"/>
</dbReference>
<keyword evidence="2" id="KW-1185">Reference proteome</keyword>
<reference evidence="1 2" key="1">
    <citation type="journal article" date="2022" name="bioRxiv">
        <title>The genome of the oomycete Peronosclerospora sorghi, a cosmopolitan pathogen of maize and sorghum, is inflated with dispersed pseudogenes.</title>
        <authorList>
            <person name="Fletcher K."/>
            <person name="Martin F."/>
            <person name="Isakeit T."/>
            <person name="Cavanaugh K."/>
            <person name="Magill C."/>
            <person name="Michelmore R."/>
        </authorList>
    </citation>
    <scope>NUCLEOTIDE SEQUENCE [LARGE SCALE GENOMIC DNA]</scope>
    <source>
        <strain evidence="1">P6</strain>
    </source>
</reference>
<sequence>MKELRFETLEMTRSVCWEDLMKRSRSRRRYKRGLRYHVATQQEEQRVAESARIGCPLTVDLVAKSAVFDVALPFNDTTDSRVHFRAPRDAHVFTNREHARDSFVNLLRHFQQRQTSWNGRESADVMHQAARTVLADALPANKWWLSTFFVLELIQVRSNPLGESDKEPVQTILRDKESVQAILRDKHVVEHPYQLCKLHRRLSRPKTKATRVGVEKRKKPRAGALDDDSPRASSLPSTKPVTRLFSDTQVFLFYFLAHCDSYEFSELVKHQLAGEFRTLQDAHAQDFTEVVFRLKVVAKFLGYLRFAPQWHMSVSIASRVGDNSAFQALEQQGIETLERVHAVHVDVKHWIEQSIVDASLAKCLPWLCDYLSMLLLDRLSLRTRYVERVFVFLQLVH</sequence>
<comment type="caution">
    <text evidence="1">The sequence shown here is derived from an EMBL/GenBank/DDBJ whole genome shotgun (WGS) entry which is preliminary data.</text>
</comment>
<proteinExistence type="predicted"/>
<name>A0ACC0WDA2_9STRA</name>
<protein>
    <submittedName>
        <fullName evidence="1">Uncharacterized protein</fullName>
    </submittedName>
</protein>
<evidence type="ECO:0000313" key="2">
    <source>
        <dbReference type="Proteomes" id="UP001163321"/>
    </source>
</evidence>
<organism evidence="1 2">
    <name type="scientific">Peronosclerospora sorghi</name>
    <dbReference type="NCBI Taxonomy" id="230839"/>
    <lineage>
        <taxon>Eukaryota</taxon>
        <taxon>Sar</taxon>
        <taxon>Stramenopiles</taxon>
        <taxon>Oomycota</taxon>
        <taxon>Peronosporomycetes</taxon>
        <taxon>Peronosporales</taxon>
        <taxon>Peronosporaceae</taxon>
        <taxon>Peronosclerospora</taxon>
    </lineage>
</organism>
<evidence type="ECO:0000313" key="1">
    <source>
        <dbReference type="EMBL" id="KAI9916620.1"/>
    </source>
</evidence>